<keyword evidence="1" id="KW-0472">Membrane</keyword>
<gene>
    <name evidence="2" type="ORF">CJP73_02220</name>
</gene>
<protein>
    <recommendedName>
        <fullName evidence="4">DUF304 domain-containing protein</fullName>
    </recommendedName>
</protein>
<dbReference type="RefSeq" id="WP_114421359.1">
    <property type="nucleotide sequence ID" value="NZ_NQYH01000001.1"/>
</dbReference>
<evidence type="ECO:0000256" key="1">
    <source>
        <dbReference type="SAM" id="Phobius"/>
    </source>
</evidence>
<proteinExistence type="predicted"/>
<sequence length="156" mass="17686">MLPRNRPTAEEHAALIQELQPLPIEGTSWPGWIKIASWLMLIVIGIQFISTATSPAGQNVNPYIAASVTLCYAALIVMARYMTTSRTRITEEGIEQSWITRRVVKWEEIQFAKFIPLISSKKLMCFTGRGRPFIFQGGTKELQIAFARIALVYKRQ</sequence>
<dbReference type="OrthoDB" id="8703931at2"/>
<reference evidence="2 3" key="1">
    <citation type="submission" date="2017-08" db="EMBL/GenBank/DDBJ databases">
        <title>Pusillimonas indicus sp. nov., a member of the family Alcaligenaceae isolated from surface seawater.</title>
        <authorList>
            <person name="Li J."/>
        </authorList>
    </citation>
    <scope>NUCLEOTIDE SEQUENCE [LARGE SCALE GENOMIC DNA]</scope>
    <source>
        <strain evidence="2 3">L52-1-41</strain>
    </source>
</reference>
<keyword evidence="1" id="KW-0812">Transmembrane</keyword>
<dbReference type="AlphaFoldDB" id="A0A3A1YVJ1"/>
<keyword evidence="1" id="KW-1133">Transmembrane helix</keyword>
<organism evidence="2 3">
    <name type="scientific">Neopusillimonas maritima</name>
    <dbReference type="NCBI Taxonomy" id="2026239"/>
    <lineage>
        <taxon>Bacteria</taxon>
        <taxon>Pseudomonadati</taxon>
        <taxon>Pseudomonadota</taxon>
        <taxon>Betaproteobacteria</taxon>
        <taxon>Burkholderiales</taxon>
        <taxon>Alcaligenaceae</taxon>
        <taxon>Neopusillimonas</taxon>
    </lineage>
</organism>
<name>A0A3A1YVJ1_9BURK</name>
<dbReference type="EMBL" id="NQYH01000001">
    <property type="protein sequence ID" value="RIY42273.1"/>
    <property type="molecule type" value="Genomic_DNA"/>
</dbReference>
<feature type="transmembrane region" description="Helical" evidence="1">
    <location>
        <begin position="31"/>
        <end position="50"/>
    </location>
</feature>
<comment type="caution">
    <text evidence="2">The sequence shown here is derived from an EMBL/GenBank/DDBJ whole genome shotgun (WGS) entry which is preliminary data.</text>
</comment>
<dbReference type="Proteomes" id="UP000266206">
    <property type="component" value="Unassembled WGS sequence"/>
</dbReference>
<evidence type="ECO:0008006" key="4">
    <source>
        <dbReference type="Google" id="ProtNLM"/>
    </source>
</evidence>
<accession>A0A3A1YVJ1</accession>
<feature type="transmembrane region" description="Helical" evidence="1">
    <location>
        <begin position="62"/>
        <end position="81"/>
    </location>
</feature>
<evidence type="ECO:0000313" key="2">
    <source>
        <dbReference type="EMBL" id="RIY42273.1"/>
    </source>
</evidence>
<evidence type="ECO:0000313" key="3">
    <source>
        <dbReference type="Proteomes" id="UP000266206"/>
    </source>
</evidence>